<sequence length="937" mass="105797">MSLNTPAVISRTSKVLSLAGQWNFALDPNGVGLDEAWYGKTLPDQARLPGDLTSQGIGNEVTAKTPWIGSVFDPSYYESDRFAEYREDGNVKVPFWLQPELYYSGASWFEKSFEVPESWLGKRIVLFLERTHWKTTVWLDGKEIGSNMSLSVPHVYELGLATNCESHRITIRVDNSLLIDLGENSHSISDHTQGNWNGIVGRLELQAMDPIWVEDLQLYPDAAKKDVKVRGTLKSIFEKRQEITLAAAVAPIGKSQPLEGKCEPCQIAISDEAVAFELVYRFDGDASLWDEFNPFLYEFSLELKELAASEVENYPVRFGFRKIEARDRQLYINGKKLFLRGTLECCIFPKTGHPPTEEEEWKKVYSTVKAHGLNHVRFHSWCPPEVAIRLADEMGVYIQIEAGSWPNQSVSLGDGDGVDGWIEAESNRILDCYGNHASFVLMASGNEPQGDNHEKWLQSWLRRRKKKDRRRLYTGASAWPLISGNDYHIHSEPRIQHWEEGLGSRINALPPETVSDYRVFIREQNVPTVSHEIGQWCVYPNFKEMSKYTGYLKPKNFEIFQKWLADKGMSHLADEFVMASGTLQALCYKEDIESALRTPEMGGFQLLDLHDFPGQGTALVGVLDPFWDSKAYISAEEYRRFASAITPLARFPKRVFQDGESVSIDLELAHYGEKTIEAAVPEWKMLNDEGEVVLAGTLPSRDLPPDGLLPLGIVSLDFKGLATPARYRFVLGIEGTTIENDWSIWLYSKDQESSKLGDPSMVSELDEETEARLNAGETVLLQLDPDRVKGDENGPVQLGFSTTFWNTSWTNEQAPHTMGVLCDPEHPALDGFPTGKYSDWQWWYVIKNAAAMNLDLLPESVNPIIRVVDDWFHVRRLALAFEVKVGKGRLILCSVDLGAKDNPVVTCLRKCLVEYINSEGPSDLLELSVEQIKSLCE</sequence>
<evidence type="ECO:0000256" key="5">
    <source>
        <dbReference type="ARBA" id="ARBA00023295"/>
    </source>
</evidence>
<comment type="caution">
    <text evidence="7">The sequence shown here is derived from an EMBL/GenBank/DDBJ whole genome shotgun (WGS) entry which is preliminary data.</text>
</comment>
<dbReference type="PANTHER" id="PTHR46323">
    <property type="entry name" value="BETA-GALACTOSIDASE"/>
    <property type="match status" value="1"/>
</dbReference>
<evidence type="ECO:0000259" key="6">
    <source>
        <dbReference type="Pfam" id="PF00703"/>
    </source>
</evidence>
<protein>
    <recommendedName>
        <fullName evidence="3">beta-galactosidase</fullName>
        <ecNumber evidence="3">3.2.1.23</ecNumber>
    </recommendedName>
</protein>
<evidence type="ECO:0000256" key="4">
    <source>
        <dbReference type="ARBA" id="ARBA00022801"/>
    </source>
</evidence>
<dbReference type="Gene3D" id="2.60.120.260">
    <property type="entry name" value="Galactose-binding domain-like"/>
    <property type="match status" value="1"/>
</dbReference>
<organism evidence="7 8">
    <name type="scientific">Pelagicoccus albus</name>
    <dbReference type="NCBI Taxonomy" id="415222"/>
    <lineage>
        <taxon>Bacteria</taxon>
        <taxon>Pseudomonadati</taxon>
        <taxon>Verrucomicrobiota</taxon>
        <taxon>Opitutia</taxon>
        <taxon>Puniceicoccales</taxon>
        <taxon>Pelagicoccaceae</taxon>
        <taxon>Pelagicoccus</taxon>
    </lineage>
</organism>
<dbReference type="InterPro" id="IPR008979">
    <property type="entry name" value="Galactose-bd-like_sf"/>
</dbReference>
<evidence type="ECO:0000256" key="1">
    <source>
        <dbReference type="ARBA" id="ARBA00001412"/>
    </source>
</evidence>
<dbReference type="EMBL" id="JACHVC010000012">
    <property type="protein sequence ID" value="MBC2606600.1"/>
    <property type="molecule type" value="Genomic_DNA"/>
</dbReference>
<dbReference type="GO" id="GO:0004565">
    <property type="term" value="F:beta-galactosidase activity"/>
    <property type="evidence" value="ECO:0007669"/>
    <property type="project" value="UniProtKB-EC"/>
</dbReference>
<reference evidence="7 8" key="1">
    <citation type="submission" date="2020-07" db="EMBL/GenBank/DDBJ databases">
        <authorList>
            <person name="Feng X."/>
        </authorList>
    </citation>
    <scope>NUCLEOTIDE SEQUENCE [LARGE SCALE GENOMIC DNA]</scope>
    <source>
        <strain evidence="7 8">JCM23202</strain>
    </source>
</reference>
<keyword evidence="4" id="KW-0378">Hydrolase</keyword>
<dbReference type="AlphaFoldDB" id="A0A7X1B915"/>
<keyword evidence="5" id="KW-0326">Glycosidase</keyword>
<dbReference type="RefSeq" id="WP_185660469.1">
    <property type="nucleotide sequence ID" value="NZ_CAWPOO010000012.1"/>
</dbReference>
<feature type="domain" description="Glycoside hydrolase family 2 immunoglobulin-like beta-sandwich" evidence="6">
    <location>
        <begin position="213"/>
        <end position="321"/>
    </location>
</feature>
<comment type="similarity">
    <text evidence="2">Belongs to the glycosyl hydrolase 2 family.</text>
</comment>
<dbReference type="PANTHER" id="PTHR46323:SF2">
    <property type="entry name" value="BETA-GALACTOSIDASE"/>
    <property type="match status" value="1"/>
</dbReference>
<accession>A0A7X1B915</accession>
<dbReference type="InterPro" id="IPR017853">
    <property type="entry name" value="GH"/>
</dbReference>
<dbReference type="Gene3D" id="3.20.20.80">
    <property type="entry name" value="Glycosidases"/>
    <property type="match status" value="1"/>
</dbReference>
<dbReference type="GO" id="GO:0009341">
    <property type="term" value="C:beta-galactosidase complex"/>
    <property type="evidence" value="ECO:0007669"/>
    <property type="project" value="TreeGrafter"/>
</dbReference>
<proteinExistence type="inferred from homology"/>
<evidence type="ECO:0000256" key="3">
    <source>
        <dbReference type="ARBA" id="ARBA00012756"/>
    </source>
</evidence>
<keyword evidence="8" id="KW-1185">Reference proteome</keyword>
<dbReference type="Proteomes" id="UP000526501">
    <property type="component" value="Unassembled WGS sequence"/>
</dbReference>
<dbReference type="EC" id="3.2.1.23" evidence="3"/>
<dbReference type="SUPFAM" id="SSF51445">
    <property type="entry name" value="(Trans)glycosidases"/>
    <property type="match status" value="1"/>
</dbReference>
<dbReference type="SUPFAM" id="SSF49785">
    <property type="entry name" value="Galactose-binding domain-like"/>
    <property type="match status" value="1"/>
</dbReference>
<dbReference type="GO" id="GO:0005990">
    <property type="term" value="P:lactose catabolic process"/>
    <property type="evidence" value="ECO:0007669"/>
    <property type="project" value="TreeGrafter"/>
</dbReference>
<gene>
    <name evidence="7" type="ORF">H5P27_11160</name>
</gene>
<comment type="catalytic activity">
    <reaction evidence="1">
        <text>Hydrolysis of terminal non-reducing beta-D-galactose residues in beta-D-galactosides.</text>
        <dbReference type="EC" id="3.2.1.23"/>
    </reaction>
</comment>
<evidence type="ECO:0000256" key="2">
    <source>
        <dbReference type="ARBA" id="ARBA00007401"/>
    </source>
</evidence>
<dbReference type="Pfam" id="PF00703">
    <property type="entry name" value="Glyco_hydro_2"/>
    <property type="match status" value="1"/>
</dbReference>
<evidence type="ECO:0000313" key="7">
    <source>
        <dbReference type="EMBL" id="MBC2606600.1"/>
    </source>
</evidence>
<name>A0A7X1B915_9BACT</name>
<evidence type="ECO:0000313" key="8">
    <source>
        <dbReference type="Proteomes" id="UP000526501"/>
    </source>
</evidence>
<dbReference type="InterPro" id="IPR006102">
    <property type="entry name" value="Ig-like_GH2"/>
</dbReference>
<dbReference type="InterPro" id="IPR050347">
    <property type="entry name" value="Bact_Beta-galactosidase"/>
</dbReference>